<gene>
    <name evidence="5" type="ORF">N803_07135</name>
</gene>
<dbReference type="PRINTS" id="PR00036">
    <property type="entry name" value="HTHLACI"/>
</dbReference>
<dbReference type="Proteomes" id="UP000030011">
    <property type="component" value="Unassembled WGS sequence"/>
</dbReference>
<dbReference type="eggNOG" id="COG1609">
    <property type="taxonomic scope" value="Bacteria"/>
</dbReference>
<dbReference type="AlphaFoldDB" id="A0A0A0JP64"/>
<evidence type="ECO:0000256" key="2">
    <source>
        <dbReference type="ARBA" id="ARBA00023125"/>
    </source>
</evidence>
<sequence>MSTITDVAREAGVSVATVSRALRGLDRVSPRTRERVLKVANELDYVASPTATSLASGRTQVVGVVAPFLTRWFFATLVSAIEKTLRQHDHHVLLFDLEDDTYDQRLPLSQNMLWKRVDGVITLNLPMTQDELDLVDRLGLPLVAIGTPVADRPNVRIDEAQAMRTATEHLVSLGHERIAYIGAVPSNKAHIRTPQARLDAFREVMQSHGLAEHKQWILGSDWSADSASADTHTLLASDDRPTAIAAASDEMAIGAMAAARAQGLHIPEDLSVIGIDDHALSNVLGLTTVRQDVAAQGRQAAEILLRSLGVATDGGDETEVVVPTELVIRASTAPPTAL</sequence>
<name>A0A0A0JP64_9MICO</name>
<feature type="domain" description="HTH lacI-type" evidence="4">
    <location>
        <begin position="2"/>
        <end position="56"/>
    </location>
</feature>
<comment type="caution">
    <text evidence="5">The sequence shown here is derived from an EMBL/GenBank/DDBJ whole genome shotgun (WGS) entry which is preliminary data.</text>
</comment>
<keyword evidence="3" id="KW-0804">Transcription</keyword>
<dbReference type="EMBL" id="AVPK01000002">
    <property type="protein sequence ID" value="KGN38509.1"/>
    <property type="molecule type" value="Genomic_DNA"/>
</dbReference>
<dbReference type="GO" id="GO:0003700">
    <property type="term" value="F:DNA-binding transcription factor activity"/>
    <property type="evidence" value="ECO:0007669"/>
    <property type="project" value="TreeGrafter"/>
</dbReference>
<dbReference type="Gene3D" id="1.10.260.40">
    <property type="entry name" value="lambda repressor-like DNA-binding domains"/>
    <property type="match status" value="1"/>
</dbReference>
<dbReference type="PROSITE" id="PS00356">
    <property type="entry name" value="HTH_LACI_1"/>
    <property type="match status" value="1"/>
</dbReference>
<dbReference type="STRING" id="1385521.N803_07135"/>
<dbReference type="Pfam" id="PF13377">
    <property type="entry name" value="Peripla_BP_3"/>
    <property type="match status" value="1"/>
</dbReference>
<evidence type="ECO:0000259" key="4">
    <source>
        <dbReference type="PROSITE" id="PS50932"/>
    </source>
</evidence>
<dbReference type="InterPro" id="IPR000843">
    <property type="entry name" value="HTH_LacI"/>
</dbReference>
<dbReference type="PROSITE" id="PS50932">
    <property type="entry name" value="HTH_LACI_2"/>
    <property type="match status" value="1"/>
</dbReference>
<evidence type="ECO:0000256" key="3">
    <source>
        <dbReference type="ARBA" id="ARBA00023163"/>
    </source>
</evidence>
<evidence type="ECO:0000256" key="1">
    <source>
        <dbReference type="ARBA" id="ARBA00023015"/>
    </source>
</evidence>
<dbReference type="SUPFAM" id="SSF53822">
    <property type="entry name" value="Periplasmic binding protein-like I"/>
    <property type="match status" value="1"/>
</dbReference>
<dbReference type="PANTHER" id="PTHR30146">
    <property type="entry name" value="LACI-RELATED TRANSCRIPTIONAL REPRESSOR"/>
    <property type="match status" value="1"/>
</dbReference>
<dbReference type="CDD" id="cd06267">
    <property type="entry name" value="PBP1_LacI_sugar_binding-like"/>
    <property type="match status" value="1"/>
</dbReference>
<reference evidence="5 6" key="1">
    <citation type="submission" date="2013-08" db="EMBL/GenBank/DDBJ databases">
        <title>The genome sequence of Knoellia subterranea.</title>
        <authorList>
            <person name="Zhu W."/>
            <person name="Wang G."/>
        </authorList>
    </citation>
    <scope>NUCLEOTIDE SEQUENCE [LARGE SCALE GENOMIC DNA]</scope>
    <source>
        <strain evidence="5 6">KCTC 19937</strain>
    </source>
</reference>
<dbReference type="InterPro" id="IPR046335">
    <property type="entry name" value="LacI/GalR-like_sensor"/>
</dbReference>
<dbReference type="Gene3D" id="3.40.50.2300">
    <property type="match status" value="2"/>
</dbReference>
<dbReference type="SMART" id="SM00354">
    <property type="entry name" value="HTH_LACI"/>
    <property type="match status" value="1"/>
</dbReference>
<dbReference type="OrthoDB" id="3510266at2"/>
<proteinExistence type="predicted"/>
<keyword evidence="1" id="KW-0805">Transcription regulation</keyword>
<dbReference type="InterPro" id="IPR028082">
    <property type="entry name" value="Peripla_BP_I"/>
</dbReference>
<dbReference type="InterPro" id="IPR010982">
    <property type="entry name" value="Lambda_DNA-bd_dom_sf"/>
</dbReference>
<keyword evidence="6" id="KW-1185">Reference proteome</keyword>
<evidence type="ECO:0000313" key="5">
    <source>
        <dbReference type="EMBL" id="KGN38509.1"/>
    </source>
</evidence>
<evidence type="ECO:0000313" key="6">
    <source>
        <dbReference type="Proteomes" id="UP000030011"/>
    </source>
</evidence>
<accession>A0A0A0JP64</accession>
<keyword evidence="2" id="KW-0238">DNA-binding</keyword>
<dbReference type="PANTHER" id="PTHR30146:SF138">
    <property type="entry name" value="TRANSCRIPTIONAL REGULATORY PROTEIN"/>
    <property type="match status" value="1"/>
</dbReference>
<organism evidence="5 6">
    <name type="scientific">Knoellia subterranea KCTC 19937</name>
    <dbReference type="NCBI Taxonomy" id="1385521"/>
    <lineage>
        <taxon>Bacteria</taxon>
        <taxon>Bacillati</taxon>
        <taxon>Actinomycetota</taxon>
        <taxon>Actinomycetes</taxon>
        <taxon>Micrococcales</taxon>
        <taxon>Intrasporangiaceae</taxon>
        <taxon>Knoellia</taxon>
    </lineage>
</organism>
<dbReference type="GO" id="GO:0000976">
    <property type="term" value="F:transcription cis-regulatory region binding"/>
    <property type="evidence" value="ECO:0007669"/>
    <property type="project" value="TreeGrafter"/>
</dbReference>
<protein>
    <submittedName>
        <fullName evidence="5">LacI family transcription regulator</fullName>
    </submittedName>
</protein>
<dbReference type="CDD" id="cd01392">
    <property type="entry name" value="HTH_LacI"/>
    <property type="match status" value="1"/>
</dbReference>
<dbReference type="SUPFAM" id="SSF47413">
    <property type="entry name" value="lambda repressor-like DNA-binding domains"/>
    <property type="match status" value="1"/>
</dbReference>
<dbReference type="Pfam" id="PF00356">
    <property type="entry name" value="LacI"/>
    <property type="match status" value="1"/>
</dbReference>